<dbReference type="RefSeq" id="WP_096405440.1">
    <property type="nucleotide sequence ID" value="NZ_AP014597.1"/>
</dbReference>
<gene>
    <name evidence="2" type="ORF">PIOMA14_I_1056</name>
</gene>
<name>A0A0S3UJ75_PREIN</name>
<dbReference type="AlphaFoldDB" id="A0A0S3UJ75"/>
<sequence length="479" mass="54248">MKKILSKNLTRYLCLTIAVLLSVSATAQKDFSSIRTGVNVADAKIIESGIKSFKEIERKLPRRANSFDDNNPDHHATTGWGLNYEYYRYTYPSINTKGEPVTLTALAAMPTEYKVPINNIILGCHITITDNKSTPSEYIKSGDWKSDVGMLVMHARSKSASELAYNCLVILPDYQGYGITQNEAHPYLAQEVTARQSVDALRYGIELYKSSKKGRAKIRDDWKTICVGYSQGGSVAMASHKFIETNFLDKDLQLGGSVCGDGPYDPIATLKFYITEDKIYMPVALPLIIKGMLDYNPYMGRHNIKDYFNEKFLKTGILDWIEKKEKDTQVIQNELKKIYNFQKDAKGEYIKVSEIFTPEAFAFMSKKVKGEETEKNPKFDDLYTASTVNNLTEGWKPKHPIYLFHSKADEVVPLSNAESAYQKMRTDDNPDIIKYTYVDEGGHVKSGQTFYFAVWGKCYEQQGVEAIAGGEEAWKKFKP</sequence>
<evidence type="ECO:0008006" key="4">
    <source>
        <dbReference type="Google" id="ProtNLM"/>
    </source>
</evidence>
<dbReference type="GO" id="GO:0004806">
    <property type="term" value="F:triacylglycerol lipase activity"/>
    <property type="evidence" value="ECO:0007669"/>
    <property type="project" value="InterPro"/>
</dbReference>
<dbReference type="SUPFAM" id="SSF53474">
    <property type="entry name" value="alpha/beta-Hydrolases"/>
    <property type="match status" value="1"/>
</dbReference>
<organism evidence="2 3">
    <name type="scientific">Prevotella intermedia</name>
    <dbReference type="NCBI Taxonomy" id="28131"/>
    <lineage>
        <taxon>Bacteria</taxon>
        <taxon>Pseudomonadati</taxon>
        <taxon>Bacteroidota</taxon>
        <taxon>Bacteroidia</taxon>
        <taxon>Bacteroidales</taxon>
        <taxon>Prevotellaceae</taxon>
        <taxon>Prevotella</taxon>
    </lineage>
</organism>
<dbReference type="STRING" id="28131.BWX40_03580"/>
<dbReference type="InterPro" id="IPR005152">
    <property type="entry name" value="Lipase_secreted"/>
</dbReference>
<dbReference type="Gene3D" id="3.40.50.1820">
    <property type="entry name" value="alpha/beta hydrolase"/>
    <property type="match status" value="2"/>
</dbReference>
<feature type="signal peptide" evidence="1">
    <location>
        <begin position="1"/>
        <end position="27"/>
    </location>
</feature>
<evidence type="ECO:0000313" key="2">
    <source>
        <dbReference type="EMBL" id="BAU17564.1"/>
    </source>
</evidence>
<dbReference type="Proteomes" id="UP000217431">
    <property type="component" value="Chromosome I"/>
</dbReference>
<proteinExistence type="predicted"/>
<dbReference type="PANTHER" id="PTHR34853">
    <property type="match status" value="1"/>
</dbReference>
<protein>
    <recommendedName>
        <fullName evidence="4">Alpha/beta hydrolase</fullName>
    </recommendedName>
</protein>
<keyword evidence="1" id="KW-0732">Signal</keyword>
<dbReference type="EMBL" id="AP014597">
    <property type="protein sequence ID" value="BAU17564.1"/>
    <property type="molecule type" value="Genomic_DNA"/>
</dbReference>
<evidence type="ECO:0000313" key="3">
    <source>
        <dbReference type="Proteomes" id="UP000217431"/>
    </source>
</evidence>
<evidence type="ECO:0000256" key="1">
    <source>
        <dbReference type="SAM" id="SignalP"/>
    </source>
</evidence>
<accession>A0A0S3UJ75</accession>
<dbReference type="GO" id="GO:0016042">
    <property type="term" value="P:lipid catabolic process"/>
    <property type="evidence" value="ECO:0007669"/>
    <property type="project" value="InterPro"/>
</dbReference>
<dbReference type="PANTHER" id="PTHR34853:SF1">
    <property type="entry name" value="LIPASE 5"/>
    <property type="match status" value="1"/>
</dbReference>
<dbReference type="InterPro" id="IPR029058">
    <property type="entry name" value="AB_hydrolase_fold"/>
</dbReference>
<reference evidence="2 3" key="1">
    <citation type="journal article" date="2016" name="DNA Res.">
        <title>The complete genome sequencing of Prevotella intermedia strain OMA14 and a subsequent fine-scale, intra-species genomic comparison reveal an unusual amplification of conjugative and mobile transposons and identify a novel Prevotella-lineage-specific repeat.</title>
        <authorList>
            <person name="Naito M."/>
            <person name="Ogura Y."/>
            <person name="Itoh T."/>
            <person name="Shoji M."/>
            <person name="Okamoto M."/>
            <person name="Hayashi T."/>
            <person name="Nakayama K."/>
        </authorList>
    </citation>
    <scope>NUCLEOTIDE SEQUENCE [LARGE SCALE GENOMIC DNA]</scope>
    <source>
        <strain evidence="2 3">OMA14</strain>
    </source>
</reference>
<feature type="chain" id="PRO_5006619867" description="Alpha/beta hydrolase" evidence="1">
    <location>
        <begin position="28"/>
        <end position="479"/>
    </location>
</feature>